<accession>A0ABV4HXT3</accession>
<proteinExistence type="predicted"/>
<gene>
    <name evidence="3" type="ORF">AB2L28_03145</name>
</gene>
<sequence>MLTAVTVAALLTSCSSSTPRSQEPERIGGSDAVVHERGVVYATRGDEQLRLDACLPREATGPLPSLVILHGGGFNSGDRTESGSAGLCDSAARTGVVAVSIDYRLAPASTYPAQVQDVQSAVEWLRQPAQVQKYSLDPTRIALLGSSAGAILALTAATAGEGRDDTGTRVKAVVSLSGVADLRDSALALGDPSPQAVQLVLTYLGCTSATDCPQAAEASPITHVDPSDPPVLLVNGTDELVPRQQAEAMAAALQEAGVVHREVFVDGDAHGSALLHNDVRRDVSTFLQENL</sequence>
<reference evidence="3 4" key="1">
    <citation type="submission" date="2024-07" db="EMBL/GenBank/DDBJ databases">
        <authorList>
            <person name="Thanompreechachai J."/>
            <person name="Duangmal K."/>
        </authorList>
    </citation>
    <scope>NUCLEOTIDE SEQUENCE [LARGE SCALE GENOMIC DNA]</scope>
    <source>
        <strain evidence="3 4">TBRC 1896</strain>
    </source>
</reference>
<keyword evidence="1 3" id="KW-0378">Hydrolase</keyword>
<dbReference type="SUPFAM" id="SSF53474">
    <property type="entry name" value="alpha/beta-Hydrolases"/>
    <property type="match status" value="1"/>
</dbReference>
<feature type="domain" description="BD-FAE-like" evidence="2">
    <location>
        <begin position="51"/>
        <end position="253"/>
    </location>
</feature>
<dbReference type="InterPro" id="IPR050300">
    <property type="entry name" value="GDXG_lipolytic_enzyme"/>
</dbReference>
<comment type="caution">
    <text evidence="3">The sequence shown here is derived from an EMBL/GenBank/DDBJ whole genome shotgun (WGS) entry which is preliminary data.</text>
</comment>
<protein>
    <submittedName>
        <fullName evidence="3">Alpha/beta fold hydrolase</fullName>
    </submittedName>
</protein>
<dbReference type="GO" id="GO:0016787">
    <property type="term" value="F:hydrolase activity"/>
    <property type="evidence" value="ECO:0007669"/>
    <property type="project" value="UniProtKB-KW"/>
</dbReference>
<evidence type="ECO:0000259" key="2">
    <source>
        <dbReference type="Pfam" id="PF20434"/>
    </source>
</evidence>
<organism evidence="3 4">
    <name type="scientific">Kineococcus mangrovi</name>
    <dbReference type="NCBI Taxonomy" id="1660183"/>
    <lineage>
        <taxon>Bacteria</taxon>
        <taxon>Bacillati</taxon>
        <taxon>Actinomycetota</taxon>
        <taxon>Actinomycetes</taxon>
        <taxon>Kineosporiales</taxon>
        <taxon>Kineosporiaceae</taxon>
        <taxon>Kineococcus</taxon>
    </lineage>
</organism>
<dbReference type="PANTHER" id="PTHR48081:SF13">
    <property type="entry name" value="ALPHA_BETA HYDROLASE"/>
    <property type="match status" value="1"/>
</dbReference>
<name>A0ABV4HXT3_9ACTN</name>
<evidence type="ECO:0000313" key="3">
    <source>
        <dbReference type="EMBL" id="MEZ0491228.1"/>
    </source>
</evidence>
<dbReference type="Pfam" id="PF20434">
    <property type="entry name" value="BD-FAE"/>
    <property type="match status" value="1"/>
</dbReference>
<evidence type="ECO:0000256" key="1">
    <source>
        <dbReference type="ARBA" id="ARBA00022801"/>
    </source>
</evidence>
<keyword evidence="4" id="KW-1185">Reference proteome</keyword>
<dbReference type="Gene3D" id="3.40.50.1820">
    <property type="entry name" value="alpha/beta hydrolase"/>
    <property type="match status" value="1"/>
</dbReference>
<dbReference type="PANTHER" id="PTHR48081">
    <property type="entry name" value="AB HYDROLASE SUPERFAMILY PROTEIN C4A8.06C"/>
    <property type="match status" value="1"/>
</dbReference>
<dbReference type="InterPro" id="IPR029058">
    <property type="entry name" value="AB_hydrolase_fold"/>
</dbReference>
<evidence type="ECO:0000313" key="4">
    <source>
        <dbReference type="Proteomes" id="UP001566476"/>
    </source>
</evidence>
<dbReference type="Proteomes" id="UP001566476">
    <property type="component" value="Unassembled WGS sequence"/>
</dbReference>
<dbReference type="EMBL" id="JBGGTQ010000002">
    <property type="protein sequence ID" value="MEZ0491228.1"/>
    <property type="molecule type" value="Genomic_DNA"/>
</dbReference>
<dbReference type="InterPro" id="IPR049492">
    <property type="entry name" value="BD-FAE-like_dom"/>
</dbReference>
<dbReference type="RefSeq" id="WP_370717284.1">
    <property type="nucleotide sequence ID" value="NZ_JBGGTQ010000002.1"/>
</dbReference>